<sequence length="297" mass="31280">MSPGPVGGRPPARPPPGSVPARAAGDGASASLPRMDSAADDRLDLVVDPARRSGRILLAGGVAQSYVDVADPRHLHFEYVRRMAAVVDLAAPAGLPRDVLHLGGGALTLPRYVASTRPGSTQRVVERDAAVVDLVTRELPALPAQVHVEIADARAAVTAAPAHRYDLVLADIYRAARMPGHVASREFVTEVARTLRPDGVYLVNVTDLPPLVFTRVQVATLRAVFVEVCLLADRRMLRGRRYGNVVLAAAHRPGRLPVRRLAGRVAADPVPGGVLHGGELDAFVGGARPATDASLTG</sequence>
<dbReference type="InterPro" id="IPR029063">
    <property type="entry name" value="SAM-dependent_MTases_sf"/>
</dbReference>
<dbReference type="SUPFAM" id="SSF53335">
    <property type="entry name" value="S-adenosyl-L-methionine-dependent methyltransferases"/>
    <property type="match status" value="1"/>
</dbReference>
<evidence type="ECO:0000256" key="1">
    <source>
        <dbReference type="ARBA" id="ARBA00023115"/>
    </source>
</evidence>
<dbReference type="PANTHER" id="PTHR43317">
    <property type="entry name" value="THERMOSPERMINE SYNTHASE ACAULIS5"/>
    <property type="match status" value="1"/>
</dbReference>
<dbReference type="Pfam" id="PF01564">
    <property type="entry name" value="Spermine_synth"/>
    <property type="match status" value="1"/>
</dbReference>
<reference evidence="4" key="1">
    <citation type="submission" date="2016-06" db="EMBL/GenBank/DDBJ databases">
        <authorList>
            <person name="Varghese N."/>
        </authorList>
    </citation>
    <scope>NUCLEOTIDE SEQUENCE [LARGE SCALE GENOMIC DNA]</scope>
    <source>
        <strain evidence="4">DSM 43171</strain>
    </source>
</reference>
<organism evidence="3 4">
    <name type="scientific">Micromonospora halophytica</name>
    <dbReference type="NCBI Taxonomy" id="47864"/>
    <lineage>
        <taxon>Bacteria</taxon>
        <taxon>Bacillati</taxon>
        <taxon>Actinomycetota</taxon>
        <taxon>Actinomycetes</taxon>
        <taxon>Micromonosporales</taxon>
        <taxon>Micromonosporaceae</taxon>
        <taxon>Micromonospora</taxon>
    </lineage>
</organism>
<dbReference type="NCBIfam" id="NF037959">
    <property type="entry name" value="MFS_SpdSyn"/>
    <property type="match status" value="1"/>
</dbReference>
<name>A0A1C5HVP4_9ACTN</name>
<dbReference type="GO" id="GO:0006596">
    <property type="term" value="P:polyamine biosynthetic process"/>
    <property type="evidence" value="ECO:0007669"/>
    <property type="project" value="UniProtKB-KW"/>
</dbReference>
<gene>
    <name evidence="3" type="ORF">GA0070560_106107</name>
</gene>
<dbReference type="STRING" id="47864.GA0070560_106107"/>
<dbReference type="Gene3D" id="3.40.50.150">
    <property type="entry name" value="Vaccinia Virus protein VP39"/>
    <property type="match status" value="1"/>
</dbReference>
<dbReference type="PANTHER" id="PTHR43317:SF1">
    <property type="entry name" value="THERMOSPERMINE SYNTHASE ACAULIS5"/>
    <property type="match status" value="1"/>
</dbReference>
<feature type="region of interest" description="Disordered" evidence="2">
    <location>
        <begin position="1"/>
        <end position="35"/>
    </location>
</feature>
<dbReference type="EMBL" id="FMDN01000006">
    <property type="protein sequence ID" value="SCG49988.1"/>
    <property type="molecule type" value="Genomic_DNA"/>
</dbReference>
<evidence type="ECO:0000313" key="3">
    <source>
        <dbReference type="EMBL" id="SCG49988.1"/>
    </source>
</evidence>
<evidence type="ECO:0000313" key="4">
    <source>
        <dbReference type="Proteomes" id="UP000199408"/>
    </source>
</evidence>
<dbReference type="Proteomes" id="UP000199408">
    <property type="component" value="Unassembled WGS sequence"/>
</dbReference>
<dbReference type="AlphaFoldDB" id="A0A1C5HVP4"/>
<protein>
    <submittedName>
        <fullName evidence="3">Spermine/spermidine synthase</fullName>
    </submittedName>
</protein>
<proteinExistence type="predicted"/>
<keyword evidence="4" id="KW-1185">Reference proteome</keyword>
<accession>A0A1C5HVP4</accession>
<keyword evidence="1" id="KW-0620">Polyamine biosynthesis</keyword>
<evidence type="ECO:0000256" key="2">
    <source>
        <dbReference type="SAM" id="MobiDB-lite"/>
    </source>
</evidence>